<name>A0A060SRM2_PYCCI</name>
<feature type="region of interest" description="Disordered" evidence="1">
    <location>
        <begin position="302"/>
        <end position="410"/>
    </location>
</feature>
<feature type="compositionally biased region" description="Basic residues" evidence="1">
    <location>
        <begin position="262"/>
        <end position="271"/>
    </location>
</feature>
<feature type="region of interest" description="Disordered" evidence="1">
    <location>
        <begin position="203"/>
        <end position="279"/>
    </location>
</feature>
<feature type="compositionally biased region" description="Basic and acidic residues" evidence="1">
    <location>
        <begin position="94"/>
        <end position="106"/>
    </location>
</feature>
<organism evidence="2 3">
    <name type="scientific">Pycnoporus cinnabarinus</name>
    <name type="common">Cinnabar-red polypore</name>
    <name type="synonym">Trametes cinnabarina</name>
    <dbReference type="NCBI Taxonomy" id="5643"/>
    <lineage>
        <taxon>Eukaryota</taxon>
        <taxon>Fungi</taxon>
        <taxon>Dikarya</taxon>
        <taxon>Basidiomycota</taxon>
        <taxon>Agaricomycotina</taxon>
        <taxon>Agaricomycetes</taxon>
        <taxon>Polyporales</taxon>
        <taxon>Polyporaceae</taxon>
        <taxon>Trametes</taxon>
    </lineage>
</organism>
<dbReference type="Proteomes" id="UP000029665">
    <property type="component" value="Unassembled WGS sequence"/>
</dbReference>
<evidence type="ECO:0000256" key="1">
    <source>
        <dbReference type="SAM" id="MobiDB-lite"/>
    </source>
</evidence>
<feature type="compositionally biased region" description="Basic and acidic residues" evidence="1">
    <location>
        <begin position="203"/>
        <end position="227"/>
    </location>
</feature>
<dbReference type="OMA" id="HYFASTY"/>
<dbReference type="AlphaFoldDB" id="A0A060SRM2"/>
<reference evidence="2" key="1">
    <citation type="submission" date="2014-01" db="EMBL/GenBank/DDBJ databases">
        <title>The genome of the white-rot fungus Pycnoporus cinnabarinus: a basidiomycete model with a versatile arsenal for lignocellulosic biomass breakdown.</title>
        <authorList>
            <person name="Levasseur A."/>
            <person name="Lomascolo A."/>
            <person name="Ruiz-Duenas F.J."/>
            <person name="Uzan E."/>
            <person name="Piumi F."/>
            <person name="Kues U."/>
            <person name="Ram A.F.J."/>
            <person name="Murat C."/>
            <person name="Haon M."/>
            <person name="Benoit I."/>
            <person name="Arfi Y."/>
            <person name="Chevret D."/>
            <person name="Drula E."/>
            <person name="Kwon M.J."/>
            <person name="Gouret P."/>
            <person name="Lesage-Meessen L."/>
            <person name="Lombard V."/>
            <person name="Mariette J."/>
            <person name="Noirot C."/>
            <person name="Park J."/>
            <person name="Patyshakuliyeva A."/>
            <person name="Wieneger R.A.B."/>
            <person name="Wosten H.A.B."/>
            <person name="Martin F."/>
            <person name="Coutinho P.M."/>
            <person name="de Vries R."/>
            <person name="Martinez A.T."/>
            <person name="Klopp C."/>
            <person name="Pontarotti P."/>
            <person name="Henrissat B."/>
            <person name="Record E."/>
        </authorList>
    </citation>
    <scope>NUCLEOTIDE SEQUENCE [LARGE SCALE GENOMIC DNA]</scope>
    <source>
        <strain evidence="2">BRFM137</strain>
    </source>
</reference>
<keyword evidence="3" id="KW-1185">Reference proteome</keyword>
<dbReference type="STRING" id="5643.A0A060SRM2"/>
<dbReference type="HOGENOM" id="CLU_049346_0_0_1"/>
<feature type="compositionally biased region" description="Basic residues" evidence="1">
    <location>
        <begin position="318"/>
        <end position="336"/>
    </location>
</feature>
<sequence>MSQMNTRRRSTVHDLAALRLHRDGTRVLNSDTNLSSRRAKYAVRDARGNWIAHDAGGLGNVKQRRSASQMNREDEADADADERESADDVPPTPSRDKGKGRAREDEGSGVDEVLNPRAKKRRRFDEDLNYLGTVPAPVLATPADSENTGLPDGHATLPVPSSDLLKCLHFFASTYYTAMGQLYDGTREARKERKARRLEKLKAATKEARLQRAHSEALVEHDPPHDSGEEEVELGDEDIEDLTDEDAAVAQPGDADAGTDKKSRKKKRPRQVRPMEKDMYKIFDGSALVALGMMLQEHVAETVEPRVPDGWEDEMVRHERKQKAKAKRSRKAKQVRRQAGSVKKAAEKTSEAEEFSAGASEDERRQSDGTESNFTEDEEGEVSAVLSRSNRSLKQNSSVPGLESNDDSDD</sequence>
<feature type="compositionally biased region" description="Basic and acidic residues" evidence="1">
    <location>
        <begin position="302"/>
        <end position="317"/>
    </location>
</feature>
<gene>
    <name evidence="2" type="ORF">BN946_scf184747.g10</name>
</gene>
<evidence type="ECO:0000313" key="3">
    <source>
        <dbReference type="Proteomes" id="UP000029665"/>
    </source>
</evidence>
<feature type="region of interest" description="Disordered" evidence="1">
    <location>
        <begin position="61"/>
        <end position="119"/>
    </location>
</feature>
<dbReference type="EMBL" id="CCBP010000446">
    <property type="protein sequence ID" value="CDO77197.1"/>
    <property type="molecule type" value="Genomic_DNA"/>
</dbReference>
<proteinExistence type="predicted"/>
<protein>
    <submittedName>
        <fullName evidence="2">Uncharacterized protein</fullName>
    </submittedName>
</protein>
<feature type="compositionally biased region" description="Polar residues" evidence="1">
    <location>
        <begin position="386"/>
        <end position="399"/>
    </location>
</feature>
<dbReference type="OrthoDB" id="2565191at2759"/>
<comment type="caution">
    <text evidence="2">The sequence shown here is derived from an EMBL/GenBank/DDBJ whole genome shotgun (WGS) entry which is preliminary data.</text>
</comment>
<feature type="compositionally biased region" description="Acidic residues" evidence="1">
    <location>
        <begin position="228"/>
        <end position="247"/>
    </location>
</feature>
<evidence type="ECO:0000313" key="2">
    <source>
        <dbReference type="EMBL" id="CDO77197.1"/>
    </source>
</evidence>
<accession>A0A060SRM2</accession>
<feature type="compositionally biased region" description="Acidic residues" evidence="1">
    <location>
        <begin position="74"/>
        <end position="87"/>
    </location>
</feature>